<dbReference type="CDD" id="cd00009">
    <property type="entry name" value="AAA"/>
    <property type="match status" value="1"/>
</dbReference>
<protein>
    <recommendedName>
        <fullName evidence="1">AAA+ ATPase domain-containing protein</fullName>
    </recommendedName>
</protein>
<evidence type="ECO:0000259" key="1">
    <source>
        <dbReference type="SMART" id="SM00382"/>
    </source>
</evidence>
<feature type="domain" description="AAA+ ATPase" evidence="1">
    <location>
        <begin position="239"/>
        <end position="356"/>
    </location>
</feature>
<reference evidence="2" key="1">
    <citation type="submission" date="2020-02" db="EMBL/GenBank/DDBJ databases">
        <authorList>
            <person name="Meier V. D."/>
        </authorList>
    </citation>
    <scope>NUCLEOTIDE SEQUENCE</scope>
    <source>
        <strain evidence="2">AVDCRST_MAG82</strain>
    </source>
</reference>
<dbReference type="InterPro" id="IPR003593">
    <property type="entry name" value="AAA+_ATPase"/>
</dbReference>
<proteinExistence type="predicted"/>
<dbReference type="EMBL" id="CADCVA010000339">
    <property type="protein sequence ID" value="CAA9439024.1"/>
    <property type="molecule type" value="Genomic_DNA"/>
</dbReference>
<dbReference type="PANTHER" id="PTHR42935">
    <property type="entry name" value="SLR0930 PROTEIN"/>
    <property type="match status" value="1"/>
</dbReference>
<dbReference type="AlphaFoldDB" id="A0A6J4QF19"/>
<organism evidence="2">
    <name type="scientific">uncultured Rubrobacteraceae bacterium</name>
    <dbReference type="NCBI Taxonomy" id="349277"/>
    <lineage>
        <taxon>Bacteria</taxon>
        <taxon>Bacillati</taxon>
        <taxon>Actinomycetota</taxon>
        <taxon>Rubrobacteria</taxon>
        <taxon>Rubrobacterales</taxon>
        <taxon>Rubrobacteraceae</taxon>
        <taxon>environmental samples</taxon>
    </lineage>
</organism>
<dbReference type="SUPFAM" id="SSF52540">
    <property type="entry name" value="P-loop containing nucleoside triphosphate hydrolases"/>
    <property type="match status" value="1"/>
</dbReference>
<evidence type="ECO:0000313" key="2">
    <source>
        <dbReference type="EMBL" id="CAA9439024.1"/>
    </source>
</evidence>
<dbReference type="PANTHER" id="PTHR42935:SF1">
    <property type="entry name" value="SLR0930 PROTEIN"/>
    <property type="match status" value="1"/>
</dbReference>
<dbReference type="Pfam" id="PF05673">
    <property type="entry name" value="DUF815"/>
    <property type="match status" value="1"/>
</dbReference>
<accession>A0A6J4QF19</accession>
<dbReference type="SMART" id="SM00382">
    <property type="entry name" value="AAA"/>
    <property type="match status" value="1"/>
</dbReference>
<dbReference type="Gene3D" id="3.40.50.300">
    <property type="entry name" value="P-loop containing nucleotide triphosphate hydrolases"/>
    <property type="match status" value="1"/>
</dbReference>
<sequence length="442" mass="48999">MPDGVLTCVMGRGDTGVSLIRARGIATLRGVLDSGVARDLLDLLELLEERPDAGAVAGVFGRLWEGLALEEERLLPDAWQSHLVGRVLDDENPFSLGAEKGEIGSSVLEQAGRDLRTLREMFALDAAVLLDRVESAVPALVGIWAPWTDPDPVEDSPRRTIARKLSAAEDWGACAELLAGHYARYGAGPYGRHRAFLWREGRLLAVSRPDPVSLAELVAYEREREPLIRNTERFLAGLPAHHALLYGLPGTGKSSTVKALMNEYAHEGLRLVEVKKEDLTELPGVLEVLRGRGRRFILFVDDLSFEEHEVEYKALKALLEGSVEEPPENVRLYATSNRRNLIRESFSERGEGSAGDDVHARDTMQEKLSLAGRFGLRLTFPSPDQARYLEIVAGLARERGLAIPAERLRERALLWDRWHAGRSGRTARQFLDELEAELAEGI</sequence>
<dbReference type="InterPro" id="IPR008533">
    <property type="entry name" value="DUF815"/>
</dbReference>
<name>A0A6J4QF19_9ACTN</name>
<dbReference type="InterPro" id="IPR027417">
    <property type="entry name" value="P-loop_NTPase"/>
</dbReference>
<gene>
    <name evidence="2" type="ORF">AVDCRST_MAG82-2704</name>
</gene>